<sequence length="73" mass="8052">MEASARGRAPTSSSCGDARGRRWRRGIGVQWQCPVLNPMPPPLNPTHLDLDAATGFSTVMREEDPDFVIEDVE</sequence>
<organism evidence="2 3">
    <name type="scientific">Panicum virgatum</name>
    <name type="common">Blackwell switchgrass</name>
    <dbReference type="NCBI Taxonomy" id="38727"/>
    <lineage>
        <taxon>Eukaryota</taxon>
        <taxon>Viridiplantae</taxon>
        <taxon>Streptophyta</taxon>
        <taxon>Embryophyta</taxon>
        <taxon>Tracheophyta</taxon>
        <taxon>Spermatophyta</taxon>
        <taxon>Magnoliopsida</taxon>
        <taxon>Liliopsida</taxon>
        <taxon>Poales</taxon>
        <taxon>Poaceae</taxon>
        <taxon>PACMAD clade</taxon>
        <taxon>Panicoideae</taxon>
        <taxon>Panicodae</taxon>
        <taxon>Paniceae</taxon>
        <taxon>Panicinae</taxon>
        <taxon>Panicum</taxon>
        <taxon>Panicum sect. Hiantes</taxon>
    </lineage>
</organism>
<dbReference type="AlphaFoldDB" id="A0A8T0R8P4"/>
<proteinExistence type="predicted"/>
<gene>
    <name evidence="2" type="ORF">PVAP13_6KG077570</name>
</gene>
<evidence type="ECO:0000256" key="1">
    <source>
        <dbReference type="SAM" id="MobiDB-lite"/>
    </source>
</evidence>
<reference evidence="2" key="1">
    <citation type="submission" date="2020-05" db="EMBL/GenBank/DDBJ databases">
        <title>WGS assembly of Panicum virgatum.</title>
        <authorList>
            <person name="Lovell J.T."/>
            <person name="Jenkins J."/>
            <person name="Shu S."/>
            <person name="Juenger T.E."/>
            <person name="Schmutz J."/>
        </authorList>
    </citation>
    <scope>NUCLEOTIDE SEQUENCE</scope>
    <source>
        <strain evidence="2">AP13</strain>
    </source>
</reference>
<accession>A0A8T0R8P4</accession>
<evidence type="ECO:0000313" key="3">
    <source>
        <dbReference type="Proteomes" id="UP000823388"/>
    </source>
</evidence>
<dbReference type="Proteomes" id="UP000823388">
    <property type="component" value="Chromosome 6K"/>
</dbReference>
<dbReference type="EMBL" id="CM029047">
    <property type="protein sequence ID" value="KAG2581894.1"/>
    <property type="molecule type" value="Genomic_DNA"/>
</dbReference>
<name>A0A8T0R8P4_PANVG</name>
<comment type="caution">
    <text evidence="2">The sequence shown here is derived from an EMBL/GenBank/DDBJ whole genome shotgun (WGS) entry which is preliminary data.</text>
</comment>
<protein>
    <submittedName>
        <fullName evidence="2">Uncharacterized protein</fullName>
    </submittedName>
</protein>
<feature type="region of interest" description="Disordered" evidence="1">
    <location>
        <begin position="1"/>
        <end position="21"/>
    </location>
</feature>
<evidence type="ECO:0000313" key="2">
    <source>
        <dbReference type="EMBL" id="KAG2581894.1"/>
    </source>
</evidence>
<keyword evidence="3" id="KW-1185">Reference proteome</keyword>